<evidence type="ECO:0000313" key="1">
    <source>
        <dbReference type="EMBL" id="RHF00368.1"/>
    </source>
</evidence>
<accession>A0A3R6CBZ5</accession>
<dbReference type="EMBL" id="QSKW01000001">
    <property type="protein sequence ID" value="RHF00368.1"/>
    <property type="molecule type" value="Genomic_DNA"/>
</dbReference>
<evidence type="ECO:0000313" key="2">
    <source>
        <dbReference type="Proteomes" id="UP000286271"/>
    </source>
</evidence>
<comment type="caution">
    <text evidence="1">The sequence shown here is derived from an EMBL/GenBank/DDBJ whole genome shotgun (WGS) entry which is preliminary data.</text>
</comment>
<proteinExistence type="predicted"/>
<name>A0A3R6CBZ5_9FIRM</name>
<gene>
    <name evidence="1" type="ORF">DW707_00335</name>
</gene>
<dbReference type="Proteomes" id="UP000286271">
    <property type="component" value="Unassembled WGS sequence"/>
</dbReference>
<dbReference type="AlphaFoldDB" id="A0A3R6CBZ5"/>
<sequence>MECYRTILNKLHPYLLPYGINAFEEYKDKNQINKVTICVTVISDKGVWQFFCQTPFLKRMKKVHPYQKQNRGLYFESRKKFRKGRRRYYE</sequence>
<organism evidence="1 2">
    <name type="scientific">Roseburia inulinivorans</name>
    <dbReference type="NCBI Taxonomy" id="360807"/>
    <lineage>
        <taxon>Bacteria</taxon>
        <taxon>Bacillati</taxon>
        <taxon>Bacillota</taxon>
        <taxon>Clostridia</taxon>
        <taxon>Lachnospirales</taxon>
        <taxon>Lachnospiraceae</taxon>
        <taxon>Roseburia</taxon>
    </lineage>
</organism>
<protein>
    <submittedName>
        <fullName evidence="1">Uncharacterized protein</fullName>
    </submittedName>
</protein>
<reference evidence="1 2" key="1">
    <citation type="submission" date="2018-08" db="EMBL/GenBank/DDBJ databases">
        <title>A genome reference for cultivated species of the human gut microbiota.</title>
        <authorList>
            <person name="Zou Y."/>
            <person name="Xue W."/>
            <person name="Luo G."/>
        </authorList>
    </citation>
    <scope>NUCLEOTIDE SEQUENCE [LARGE SCALE GENOMIC DNA]</scope>
    <source>
        <strain evidence="1 2">AM27-11</strain>
    </source>
</reference>